<reference evidence="2 3" key="1">
    <citation type="journal article" date="2013" name="BMC Genomics">
        <title>Genomics-driven discovery of the pneumocandin biosynthetic gene cluster in the fungus Glarea lozoyensis.</title>
        <authorList>
            <person name="Chen L."/>
            <person name="Yue Q."/>
            <person name="Zhang X."/>
            <person name="Xiang M."/>
            <person name="Wang C."/>
            <person name="Li S."/>
            <person name="Che Y."/>
            <person name="Ortiz-Lopez F.J."/>
            <person name="Bills G.F."/>
            <person name="Liu X."/>
            <person name="An Z."/>
        </authorList>
    </citation>
    <scope>NUCLEOTIDE SEQUENCE [LARGE SCALE GENOMIC DNA]</scope>
    <source>
        <strain evidence="3">ATCC 20868 / MF5171</strain>
    </source>
</reference>
<evidence type="ECO:0000256" key="1">
    <source>
        <dbReference type="SAM" id="MobiDB-lite"/>
    </source>
</evidence>
<dbReference type="KEGG" id="glz:GLAREA_12701"/>
<dbReference type="RefSeq" id="XP_008081673.1">
    <property type="nucleotide sequence ID" value="XM_008083482.1"/>
</dbReference>
<evidence type="ECO:0000313" key="3">
    <source>
        <dbReference type="Proteomes" id="UP000016922"/>
    </source>
</evidence>
<name>S3DYG8_GLAL2</name>
<protein>
    <submittedName>
        <fullName evidence="2">Uncharacterized protein</fullName>
    </submittedName>
</protein>
<feature type="compositionally biased region" description="Polar residues" evidence="1">
    <location>
        <begin position="173"/>
        <end position="184"/>
    </location>
</feature>
<sequence length="240" mass="26552">MADQLVAPLLEIHHQSSANPKSAKSNLLYSPTSVFYVDEDKYSAAEHSKSCEVLDYSVGVLHPHILDQALHSAVSIHTENHYEMYSDHSSTLVLTPTTSSESLDDNESPITVSSTVSESEVKRLHSTIPFKIPVLHTTTESTNFTIPATTPSKPSTSSQRRNTERKPIIHQSLPPTQTSSNTNPEHVETYTTVHLSSCHSKERNVPWQLYKWLAATDYGEVSAAERVFSGVVVGEEIPEN</sequence>
<gene>
    <name evidence="2" type="ORF">GLAREA_12701</name>
</gene>
<dbReference type="HOGENOM" id="CLU_1156481_0_0_1"/>
<evidence type="ECO:0000313" key="2">
    <source>
        <dbReference type="EMBL" id="EPE31398.1"/>
    </source>
</evidence>
<proteinExistence type="predicted"/>
<feature type="region of interest" description="Disordered" evidence="1">
    <location>
        <begin position="144"/>
        <end position="184"/>
    </location>
</feature>
<accession>S3DYG8</accession>
<dbReference type="EMBL" id="KE145362">
    <property type="protein sequence ID" value="EPE31398.1"/>
    <property type="molecule type" value="Genomic_DNA"/>
</dbReference>
<dbReference type="Proteomes" id="UP000016922">
    <property type="component" value="Unassembled WGS sequence"/>
</dbReference>
<dbReference type="AlphaFoldDB" id="S3DYG8"/>
<dbReference type="GeneID" id="19471741"/>
<feature type="compositionally biased region" description="Low complexity" evidence="1">
    <location>
        <begin position="145"/>
        <end position="158"/>
    </location>
</feature>
<organism evidence="2 3">
    <name type="scientific">Glarea lozoyensis (strain ATCC 20868 / MF5171)</name>
    <dbReference type="NCBI Taxonomy" id="1116229"/>
    <lineage>
        <taxon>Eukaryota</taxon>
        <taxon>Fungi</taxon>
        <taxon>Dikarya</taxon>
        <taxon>Ascomycota</taxon>
        <taxon>Pezizomycotina</taxon>
        <taxon>Leotiomycetes</taxon>
        <taxon>Helotiales</taxon>
        <taxon>Helotiaceae</taxon>
        <taxon>Glarea</taxon>
    </lineage>
</organism>
<keyword evidence="3" id="KW-1185">Reference proteome</keyword>